<sequence>MAGLPAAQQLMHQTDNADDVNVEVNTAQCMKNCTQCFTWIFKTGPIKTKVLVIYAFISIIGILALLIVIAHKRSDNTPPYSMPDNMVKELMKVPCQVVNQSQYPPVRKESDDTCFYTKENITKILNATRKSTYKLP</sequence>
<proteinExistence type="predicted"/>
<dbReference type="EMBL" id="UYJE01001652">
    <property type="protein sequence ID" value="VDI03959.1"/>
    <property type="molecule type" value="Genomic_DNA"/>
</dbReference>
<evidence type="ECO:0000256" key="1">
    <source>
        <dbReference type="SAM" id="Phobius"/>
    </source>
</evidence>
<accession>A0A8B6CH20</accession>
<keyword evidence="1" id="KW-0812">Transmembrane</keyword>
<keyword evidence="1" id="KW-0472">Membrane</keyword>
<name>A0A8B6CH20_MYTGA</name>
<protein>
    <submittedName>
        <fullName evidence="2">Uncharacterized protein</fullName>
    </submittedName>
</protein>
<gene>
    <name evidence="2" type="ORF">MGAL_10B067365</name>
</gene>
<evidence type="ECO:0000313" key="3">
    <source>
        <dbReference type="Proteomes" id="UP000596742"/>
    </source>
</evidence>
<organism evidence="2 3">
    <name type="scientific">Mytilus galloprovincialis</name>
    <name type="common">Mediterranean mussel</name>
    <dbReference type="NCBI Taxonomy" id="29158"/>
    <lineage>
        <taxon>Eukaryota</taxon>
        <taxon>Metazoa</taxon>
        <taxon>Spiralia</taxon>
        <taxon>Lophotrochozoa</taxon>
        <taxon>Mollusca</taxon>
        <taxon>Bivalvia</taxon>
        <taxon>Autobranchia</taxon>
        <taxon>Pteriomorphia</taxon>
        <taxon>Mytilida</taxon>
        <taxon>Mytiloidea</taxon>
        <taxon>Mytilidae</taxon>
        <taxon>Mytilinae</taxon>
        <taxon>Mytilus</taxon>
    </lineage>
</organism>
<dbReference type="OrthoDB" id="10378275at2759"/>
<feature type="transmembrane region" description="Helical" evidence="1">
    <location>
        <begin position="51"/>
        <end position="70"/>
    </location>
</feature>
<dbReference type="AlphaFoldDB" id="A0A8B6CH20"/>
<keyword evidence="1" id="KW-1133">Transmembrane helix</keyword>
<reference evidence="2" key="1">
    <citation type="submission" date="2018-11" db="EMBL/GenBank/DDBJ databases">
        <authorList>
            <person name="Alioto T."/>
            <person name="Alioto T."/>
        </authorList>
    </citation>
    <scope>NUCLEOTIDE SEQUENCE</scope>
</reference>
<keyword evidence="3" id="KW-1185">Reference proteome</keyword>
<comment type="caution">
    <text evidence="2">The sequence shown here is derived from an EMBL/GenBank/DDBJ whole genome shotgun (WGS) entry which is preliminary data.</text>
</comment>
<evidence type="ECO:0000313" key="2">
    <source>
        <dbReference type="EMBL" id="VDI03959.1"/>
    </source>
</evidence>
<dbReference type="Proteomes" id="UP000596742">
    <property type="component" value="Unassembled WGS sequence"/>
</dbReference>